<dbReference type="GO" id="GO:0050830">
    <property type="term" value="P:defense response to Gram-positive bacterium"/>
    <property type="evidence" value="ECO:0007669"/>
    <property type="project" value="TreeGrafter"/>
</dbReference>
<keyword evidence="1" id="KW-1133">Transmembrane helix</keyword>
<dbReference type="Gene3D" id="1.10.530.10">
    <property type="match status" value="1"/>
</dbReference>
<evidence type="ECO:0000313" key="2">
    <source>
        <dbReference type="Ensembl" id="ENSMAMP00000059612.1"/>
    </source>
</evidence>
<protein>
    <submittedName>
        <fullName evidence="2">Uncharacterized protein</fullName>
    </submittedName>
</protein>
<dbReference type="InterPro" id="IPR023346">
    <property type="entry name" value="Lysozyme-like_dom_sf"/>
</dbReference>
<name>A0A7N8YF95_9TELE</name>
<accession>A0A7N8YF95</accession>
<reference evidence="2" key="1">
    <citation type="submission" date="2025-08" db="UniProtKB">
        <authorList>
            <consortium name="Ensembl"/>
        </authorList>
    </citation>
    <scope>IDENTIFICATION</scope>
</reference>
<dbReference type="PANTHER" id="PTHR31698:SF8">
    <property type="entry name" value="LYSOZYME G-RELATED"/>
    <property type="match status" value="1"/>
</dbReference>
<dbReference type="Ensembl" id="ENSMAMT00000049832.1">
    <property type="protein sequence ID" value="ENSMAMP00000059612.1"/>
    <property type="gene ID" value="ENSMAMG00000027624.1"/>
</dbReference>
<dbReference type="Proteomes" id="UP000261640">
    <property type="component" value="Unplaced"/>
</dbReference>
<sequence>AEYGDIHKVDTTGSLQQLNVNGQFTLFSSVKYETQQFGDVMEMNKIGPVFLRIIFYSGIHPALIAAIISRQSKFGEMLLPSGFGISDPNCFGLMQVDSLHLLPHKINKNYHAVKGNPYSEEHMDQGVTFLIQLFKSMTRNKLDWNKEQRLKGALACYIAGEERVLPLLYEQLDTVTPGGDFANDVIARAQFFSQQVLRFRNT</sequence>
<dbReference type="AlphaFoldDB" id="A0A7N8YF95"/>
<keyword evidence="1" id="KW-0472">Membrane</keyword>
<dbReference type="GeneTree" id="ENSGT00390000017614"/>
<keyword evidence="3" id="KW-1185">Reference proteome</keyword>
<dbReference type="GO" id="GO:0005576">
    <property type="term" value="C:extracellular region"/>
    <property type="evidence" value="ECO:0007669"/>
    <property type="project" value="TreeGrafter"/>
</dbReference>
<feature type="transmembrane region" description="Helical" evidence="1">
    <location>
        <begin position="49"/>
        <end position="68"/>
    </location>
</feature>
<evidence type="ECO:0000256" key="1">
    <source>
        <dbReference type="SAM" id="Phobius"/>
    </source>
</evidence>
<organism evidence="2 3">
    <name type="scientific">Mastacembelus armatus</name>
    <name type="common">zig-zag eel</name>
    <dbReference type="NCBI Taxonomy" id="205130"/>
    <lineage>
        <taxon>Eukaryota</taxon>
        <taxon>Metazoa</taxon>
        <taxon>Chordata</taxon>
        <taxon>Craniata</taxon>
        <taxon>Vertebrata</taxon>
        <taxon>Euteleostomi</taxon>
        <taxon>Actinopterygii</taxon>
        <taxon>Neopterygii</taxon>
        <taxon>Teleostei</taxon>
        <taxon>Neoteleostei</taxon>
        <taxon>Acanthomorphata</taxon>
        <taxon>Anabantaria</taxon>
        <taxon>Synbranchiformes</taxon>
        <taxon>Mastacembelidae</taxon>
        <taxon>Mastacembelus</taxon>
    </lineage>
</organism>
<keyword evidence="1" id="KW-0812">Transmembrane</keyword>
<evidence type="ECO:0000313" key="3">
    <source>
        <dbReference type="Proteomes" id="UP000261640"/>
    </source>
</evidence>
<dbReference type="GO" id="GO:0003796">
    <property type="term" value="F:lysozyme activity"/>
    <property type="evidence" value="ECO:0007669"/>
    <property type="project" value="TreeGrafter"/>
</dbReference>
<dbReference type="SUPFAM" id="SSF53955">
    <property type="entry name" value="Lysozyme-like"/>
    <property type="match status" value="1"/>
</dbReference>
<proteinExistence type="predicted"/>
<dbReference type="InParanoid" id="A0A7N8YF95"/>
<dbReference type="PANTHER" id="PTHR31698">
    <property type="entry name" value="LYSOZYME G FAMILY MEMBER"/>
    <property type="match status" value="1"/>
</dbReference>
<reference evidence="2" key="2">
    <citation type="submission" date="2025-09" db="UniProtKB">
        <authorList>
            <consortium name="Ensembl"/>
        </authorList>
    </citation>
    <scope>IDENTIFICATION</scope>
</reference>